<accession>A0ABW2INU9</accession>
<dbReference type="Proteomes" id="UP001596492">
    <property type="component" value="Unassembled WGS sequence"/>
</dbReference>
<dbReference type="Pfam" id="PF07394">
    <property type="entry name" value="DUF1501"/>
    <property type="match status" value="1"/>
</dbReference>
<dbReference type="EMBL" id="JBHTBR010000005">
    <property type="protein sequence ID" value="MFC7292624.1"/>
    <property type="molecule type" value="Genomic_DNA"/>
</dbReference>
<sequence length="501" mass="54808">MTKDPTKISPVGRGLLDRRSFLSQTSGALGSLGLVSLLAQEKALAESKSGLSSDKTPIRPNIPVGNPYAPRPPHFKPAATQVLIIFCAGAVSHIDTFDYKPDLFKFHGTKPPGLPEVTFEGPSGNIHRPFWDFSPRGESGKMISDLLPHLGGLADDMCFFHGMKTSSSAHPPAENFMNTGFTFNGFPSIGAWATYALGSDNKDLPAFVAISDPRGTPRQGKNNWGNGFLPASFQGTEISGANPPPNIYTPESIGAGSNDRMIAELARMNERHMEAYPDDTELAARVASYELAGRMQMSVPEVTNIDNEPEYILEEYGINSPNKVKSAYAKNCLLARRLIEKGVRVVHLFNGASADNGINNWDSHSDLESTHGMQAEIMDQPTAAMITDMKRRGLLDNTLVVWCTEFGRAPFLQANGTGRDHNPGAFTTFMMGAGVKKGYSHGRSDELGFETVENMTEVYDFNATILHLLGLDHERLSYYYNGLERRLTNVHGHVVRDVLNT</sequence>
<dbReference type="PROSITE" id="PS51318">
    <property type="entry name" value="TAT"/>
    <property type="match status" value="1"/>
</dbReference>
<dbReference type="InterPro" id="IPR017850">
    <property type="entry name" value="Alkaline_phosphatase_core_sf"/>
</dbReference>
<reference evidence="2" key="1">
    <citation type="journal article" date="2019" name="Int. J. Syst. Evol. Microbiol.">
        <title>The Global Catalogue of Microorganisms (GCM) 10K type strain sequencing project: providing services to taxonomists for standard genome sequencing and annotation.</title>
        <authorList>
            <consortium name="The Broad Institute Genomics Platform"/>
            <consortium name="The Broad Institute Genome Sequencing Center for Infectious Disease"/>
            <person name="Wu L."/>
            <person name="Ma J."/>
        </authorList>
    </citation>
    <scope>NUCLEOTIDE SEQUENCE [LARGE SCALE GENOMIC DNA]</scope>
    <source>
        <strain evidence="2">CCUG 51308</strain>
    </source>
</reference>
<dbReference type="RefSeq" id="WP_382168202.1">
    <property type="nucleotide sequence ID" value="NZ_JBHTBR010000005.1"/>
</dbReference>
<dbReference type="InterPro" id="IPR010869">
    <property type="entry name" value="DUF1501"/>
</dbReference>
<organism evidence="1 2">
    <name type="scientific">Hirschia litorea</name>
    <dbReference type="NCBI Taxonomy" id="1199156"/>
    <lineage>
        <taxon>Bacteria</taxon>
        <taxon>Pseudomonadati</taxon>
        <taxon>Pseudomonadota</taxon>
        <taxon>Alphaproteobacteria</taxon>
        <taxon>Hyphomonadales</taxon>
        <taxon>Hyphomonadaceae</taxon>
        <taxon>Hirschia</taxon>
    </lineage>
</organism>
<comment type="caution">
    <text evidence="1">The sequence shown here is derived from an EMBL/GenBank/DDBJ whole genome shotgun (WGS) entry which is preliminary data.</text>
</comment>
<protein>
    <submittedName>
        <fullName evidence="1">DUF1501 domain-containing protein</fullName>
    </submittedName>
</protein>
<dbReference type="SUPFAM" id="SSF53649">
    <property type="entry name" value="Alkaline phosphatase-like"/>
    <property type="match status" value="1"/>
</dbReference>
<evidence type="ECO:0000313" key="1">
    <source>
        <dbReference type="EMBL" id="MFC7292624.1"/>
    </source>
</evidence>
<gene>
    <name evidence="1" type="ORF">ACFQS8_13415</name>
</gene>
<proteinExistence type="predicted"/>
<name>A0ABW2INU9_9PROT</name>
<dbReference type="PANTHER" id="PTHR43737">
    <property type="entry name" value="BLL7424 PROTEIN"/>
    <property type="match status" value="1"/>
</dbReference>
<dbReference type="PANTHER" id="PTHR43737:SF1">
    <property type="entry name" value="DUF1501 DOMAIN-CONTAINING PROTEIN"/>
    <property type="match status" value="1"/>
</dbReference>
<dbReference type="Gene3D" id="3.40.720.10">
    <property type="entry name" value="Alkaline Phosphatase, subunit A"/>
    <property type="match status" value="1"/>
</dbReference>
<dbReference type="InterPro" id="IPR006311">
    <property type="entry name" value="TAT_signal"/>
</dbReference>
<keyword evidence="2" id="KW-1185">Reference proteome</keyword>
<evidence type="ECO:0000313" key="2">
    <source>
        <dbReference type="Proteomes" id="UP001596492"/>
    </source>
</evidence>